<dbReference type="InterPro" id="IPR027443">
    <property type="entry name" value="IPNS-like_sf"/>
</dbReference>
<sequence length="355" mass="40301">MANDTIPLSLSPKFILPEDKRPLLSEVSPLASIPIIDMNEDSSNNGDEPSSLLVKKIAQACEEFGFFQIINHGVPEDLCQRMMTAVTDFFHLPPEDRAQLFTEDKTKPVRVSNYYLKVEGQENVTMWSETFAHPWHPVDDFTHLLPKNPPQYREVAAEYAKEIGALTSRLLSLISHGLGLDKDCLEKRIGENPRLVSQANYYPPCPDPELTLGLAAHTDLNALTILRQSEGVTGLQVLIKDGKWVAVDPVPTAFVINLGDQIQVLSNGRYQSVHHRAVTNKEWPRISVAMFYGPNKDTIMGPIEDLIDEEHPPLYRKYRHAEFLEEFHKQEGTRRRVKAAFELRQYINIEEVHPS</sequence>
<evidence type="ECO:0000256" key="4">
    <source>
        <dbReference type="RuleBase" id="RU003682"/>
    </source>
</evidence>
<dbReference type="AlphaFoldDB" id="A0A5B7BLW1"/>
<dbReference type="PROSITE" id="PS51471">
    <property type="entry name" value="FE2OG_OXY"/>
    <property type="match status" value="1"/>
</dbReference>
<dbReference type="Pfam" id="PF14226">
    <property type="entry name" value="DIOX_N"/>
    <property type="match status" value="1"/>
</dbReference>
<protein>
    <submittedName>
        <fullName evidence="6">Putative flavonol synthase/flavanone 3-hydroxylase-like</fullName>
        <ecNumber evidence="6">1.14.20.6</ecNumber>
    </submittedName>
</protein>
<gene>
    <name evidence="6" type="ORF">Din_038699</name>
</gene>
<keyword evidence="4 6" id="KW-0560">Oxidoreductase</keyword>
<dbReference type="InterPro" id="IPR026992">
    <property type="entry name" value="DIOX_N"/>
</dbReference>
<evidence type="ECO:0000256" key="1">
    <source>
        <dbReference type="ARBA" id="ARBA00008056"/>
    </source>
</evidence>
<evidence type="ECO:0000256" key="2">
    <source>
        <dbReference type="ARBA" id="ARBA00022723"/>
    </source>
</evidence>
<dbReference type="InterPro" id="IPR005123">
    <property type="entry name" value="Oxoglu/Fe-dep_dioxygenase_dom"/>
</dbReference>
<evidence type="ECO:0000256" key="3">
    <source>
        <dbReference type="ARBA" id="ARBA00023004"/>
    </source>
</evidence>
<proteinExistence type="inferred from homology"/>
<dbReference type="GO" id="GO:0046872">
    <property type="term" value="F:metal ion binding"/>
    <property type="evidence" value="ECO:0007669"/>
    <property type="project" value="UniProtKB-KW"/>
</dbReference>
<dbReference type="SUPFAM" id="SSF51197">
    <property type="entry name" value="Clavaminate synthase-like"/>
    <property type="match status" value="1"/>
</dbReference>
<dbReference type="GO" id="GO:0045431">
    <property type="term" value="F:flavonol synthase activity"/>
    <property type="evidence" value="ECO:0007669"/>
    <property type="project" value="UniProtKB-EC"/>
</dbReference>
<dbReference type="EC" id="1.14.20.6" evidence="6"/>
<reference evidence="6" key="1">
    <citation type="submission" date="2019-08" db="EMBL/GenBank/DDBJ databases">
        <title>Reference gene set and small RNA set construction with multiple tissues from Davidia involucrata Baill.</title>
        <authorList>
            <person name="Yang H."/>
            <person name="Zhou C."/>
            <person name="Li G."/>
            <person name="Wang J."/>
            <person name="Gao P."/>
            <person name="Wang M."/>
            <person name="Wang R."/>
            <person name="Zhao Y."/>
        </authorList>
    </citation>
    <scope>NUCLEOTIDE SEQUENCE</scope>
    <source>
        <tissue evidence="6">Mixed with DoveR01_LX</tissue>
    </source>
</reference>
<dbReference type="EMBL" id="GHES01038699">
    <property type="protein sequence ID" value="MPA69258.1"/>
    <property type="molecule type" value="Transcribed_RNA"/>
</dbReference>
<dbReference type="InterPro" id="IPR044861">
    <property type="entry name" value="IPNS-like_FE2OG_OXY"/>
</dbReference>
<accession>A0A5B7BLW1</accession>
<dbReference type="Pfam" id="PF03171">
    <property type="entry name" value="2OG-FeII_Oxy"/>
    <property type="match status" value="1"/>
</dbReference>
<organism evidence="6">
    <name type="scientific">Davidia involucrata</name>
    <name type="common">Dove tree</name>
    <dbReference type="NCBI Taxonomy" id="16924"/>
    <lineage>
        <taxon>Eukaryota</taxon>
        <taxon>Viridiplantae</taxon>
        <taxon>Streptophyta</taxon>
        <taxon>Embryophyta</taxon>
        <taxon>Tracheophyta</taxon>
        <taxon>Spermatophyta</taxon>
        <taxon>Magnoliopsida</taxon>
        <taxon>eudicotyledons</taxon>
        <taxon>Gunneridae</taxon>
        <taxon>Pentapetalae</taxon>
        <taxon>asterids</taxon>
        <taxon>Cornales</taxon>
        <taxon>Nyssaceae</taxon>
        <taxon>Davidia</taxon>
    </lineage>
</organism>
<dbReference type="InterPro" id="IPR050295">
    <property type="entry name" value="Plant_2OG-oxidoreductases"/>
</dbReference>
<evidence type="ECO:0000259" key="5">
    <source>
        <dbReference type="PROSITE" id="PS51471"/>
    </source>
</evidence>
<evidence type="ECO:0000313" key="6">
    <source>
        <dbReference type="EMBL" id="MPA69258.1"/>
    </source>
</evidence>
<comment type="similarity">
    <text evidence="1 4">Belongs to the iron/ascorbate-dependent oxidoreductase family.</text>
</comment>
<dbReference type="Gene3D" id="2.60.120.330">
    <property type="entry name" value="B-lactam Antibiotic, Isopenicillin N Synthase, Chain"/>
    <property type="match status" value="1"/>
</dbReference>
<feature type="domain" description="Fe2OG dioxygenase" evidence="5">
    <location>
        <begin position="190"/>
        <end position="294"/>
    </location>
</feature>
<keyword evidence="2 4" id="KW-0479">Metal-binding</keyword>
<keyword evidence="3 4" id="KW-0408">Iron</keyword>
<name>A0A5B7BLW1_DAVIN</name>
<dbReference type="PANTHER" id="PTHR47991">
    <property type="entry name" value="OXOGLUTARATE/IRON-DEPENDENT DIOXYGENASE"/>
    <property type="match status" value="1"/>
</dbReference>